<gene>
    <name evidence="5" type="ORF">CI15_05615</name>
</gene>
<feature type="active site" description="Proton acceptor" evidence="2">
    <location>
        <position position="141"/>
    </location>
</feature>
<evidence type="ECO:0000256" key="1">
    <source>
        <dbReference type="ARBA" id="ARBA00007274"/>
    </source>
</evidence>
<dbReference type="InterPro" id="IPR041561">
    <property type="entry name" value="PglD_N"/>
</dbReference>
<organism evidence="5 6">
    <name type="scientific">Paraburkholderia monticola</name>
    <dbReference type="NCBI Taxonomy" id="1399968"/>
    <lineage>
        <taxon>Bacteria</taxon>
        <taxon>Pseudomonadati</taxon>
        <taxon>Pseudomonadota</taxon>
        <taxon>Betaproteobacteria</taxon>
        <taxon>Burkholderiales</taxon>
        <taxon>Burkholderiaceae</taxon>
        <taxon>Paraburkholderia</taxon>
    </lineage>
</organism>
<reference evidence="5 6" key="1">
    <citation type="journal article" date="2015" name="Int. J. Syst. Evol. Microbiol.">
        <title>Burkholderia monticola sp. nov., isolated from mountain soil.</title>
        <authorList>
            <person name="Baek I."/>
            <person name="Seo B."/>
            <person name="Lee I."/>
            <person name="Yi H."/>
            <person name="Chun J."/>
        </authorList>
    </citation>
    <scope>NUCLEOTIDE SEQUENCE [LARGE SCALE GENOMIC DNA]</scope>
    <source>
        <strain evidence="5 6">JC2948</strain>
    </source>
</reference>
<dbReference type="SUPFAM" id="SSF51161">
    <property type="entry name" value="Trimeric LpxA-like enzymes"/>
    <property type="match status" value="1"/>
</dbReference>
<dbReference type="OrthoDB" id="272049at2"/>
<comment type="similarity">
    <text evidence="1">Belongs to the transferase hexapeptide repeat family.</text>
</comment>
<dbReference type="InterPro" id="IPR011004">
    <property type="entry name" value="Trimer_LpxA-like_sf"/>
</dbReference>
<dbReference type="GO" id="GO:0016740">
    <property type="term" value="F:transferase activity"/>
    <property type="evidence" value="ECO:0007669"/>
    <property type="project" value="UniProtKB-KW"/>
</dbReference>
<dbReference type="InterPro" id="IPR001451">
    <property type="entry name" value="Hexapep"/>
</dbReference>
<dbReference type="InterPro" id="IPR020019">
    <property type="entry name" value="AcTrfase_PglD-like"/>
</dbReference>
<comment type="caution">
    <text evidence="5">The sequence shown here is derived from an EMBL/GenBank/DDBJ whole genome shotgun (WGS) entry which is preliminary data.</text>
</comment>
<evidence type="ECO:0000256" key="2">
    <source>
        <dbReference type="PIRSR" id="PIRSR620019-1"/>
    </source>
</evidence>
<feature type="site" description="Increases basicity of active site His" evidence="2">
    <location>
        <position position="142"/>
    </location>
</feature>
<feature type="domain" description="PglD N-terminal" evidence="4">
    <location>
        <begin position="8"/>
        <end position="81"/>
    </location>
</feature>
<accession>A0A149PXB9</accession>
<feature type="binding site" evidence="3">
    <location>
        <position position="73"/>
    </location>
    <ligand>
        <name>substrate</name>
    </ligand>
</feature>
<proteinExistence type="inferred from homology"/>
<keyword evidence="6" id="KW-1185">Reference proteome</keyword>
<dbReference type="Pfam" id="PF00132">
    <property type="entry name" value="Hexapep"/>
    <property type="match status" value="1"/>
</dbReference>
<sequence>MSNAHRHLLIVGAGGFGREVLSYIEDDNPLFKVKGFLDSRTDALDTTPRDVPIVGDPLTYQPLPNEAFMAALGDPQQRFKYTATLRDVHRVDFATVVHPRANVSKHAHLAHGCIVGPGVGISVDTHVGAFSCIQEYTVVGHDARIGEWCQINSHCTIAGGARIGNFVTIHPNCVITSRAVIGDGVTVAPGSVVIGRIPAGITVLGNPAKRFSFR</sequence>
<keyword evidence="5" id="KW-0808">Transferase</keyword>
<dbReference type="Pfam" id="PF17836">
    <property type="entry name" value="PglD_N"/>
    <property type="match status" value="1"/>
</dbReference>
<dbReference type="Proteomes" id="UP000075613">
    <property type="component" value="Unassembled WGS sequence"/>
</dbReference>
<dbReference type="PANTHER" id="PTHR43300">
    <property type="entry name" value="ACETYLTRANSFERASE"/>
    <property type="match status" value="1"/>
</dbReference>
<dbReference type="PANTHER" id="PTHR43300:SF7">
    <property type="entry name" value="UDP-N-ACETYLBACILLOSAMINE N-ACETYLTRANSFERASE"/>
    <property type="match status" value="1"/>
</dbReference>
<name>A0A149PXB9_9BURK</name>
<evidence type="ECO:0000313" key="5">
    <source>
        <dbReference type="EMBL" id="KXU89672.1"/>
    </source>
</evidence>
<dbReference type="EMBL" id="LRBG01000004">
    <property type="protein sequence ID" value="KXU89672.1"/>
    <property type="molecule type" value="Genomic_DNA"/>
</dbReference>
<dbReference type="Gene3D" id="2.160.10.10">
    <property type="entry name" value="Hexapeptide repeat proteins"/>
    <property type="match status" value="1"/>
</dbReference>
<dbReference type="NCBIfam" id="TIGR03570">
    <property type="entry name" value="NeuD_NnaD"/>
    <property type="match status" value="1"/>
</dbReference>
<dbReference type="Gene3D" id="3.40.50.20">
    <property type="match status" value="1"/>
</dbReference>
<dbReference type="RefSeq" id="WP_062125113.1">
    <property type="nucleotide sequence ID" value="NZ_LRBG01000004.1"/>
</dbReference>
<evidence type="ECO:0000256" key="3">
    <source>
        <dbReference type="PIRSR" id="PIRSR620019-2"/>
    </source>
</evidence>
<dbReference type="AlphaFoldDB" id="A0A149PXB9"/>
<dbReference type="STRING" id="1399968.CI15_05615"/>
<protein>
    <submittedName>
        <fullName evidence="5">Acetyltransferase</fullName>
    </submittedName>
</protein>
<evidence type="ECO:0000259" key="4">
    <source>
        <dbReference type="Pfam" id="PF17836"/>
    </source>
</evidence>
<dbReference type="CDD" id="cd03360">
    <property type="entry name" value="LbH_AT_putative"/>
    <property type="match status" value="1"/>
</dbReference>
<dbReference type="InterPro" id="IPR050179">
    <property type="entry name" value="Trans_hexapeptide_repeat"/>
</dbReference>
<evidence type="ECO:0000313" key="6">
    <source>
        <dbReference type="Proteomes" id="UP000075613"/>
    </source>
</evidence>